<dbReference type="STRING" id="1409788.NC99_06220"/>
<feature type="domain" description="Secretion system C-terminal sorting" evidence="2">
    <location>
        <begin position="38"/>
        <end position="113"/>
    </location>
</feature>
<reference evidence="4" key="1">
    <citation type="submission" date="2015-07" db="EMBL/GenBank/DDBJ databases">
        <title>Genome sequencing of Sunxiuqinia dokdonensis strain SK.</title>
        <authorList>
            <person name="Ahn S."/>
            <person name="Kim B.-C."/>
        </authorList>
    </citation>
    <scope>NUCLEOTIDE SEQUENCE [LARGE SCALE GENOMIC DNA]</scope>
    <source>
        <strain evidence="4">SK</strain>
    </source>
</reference>
<protein>
    <recommendedName>
        <fullName evidence="2">Secretion system C-terminal sorting domain-containing protein</fullName>
    </recommendedName>
</protein>
<gene>
    <name evidence="3" type="ORF">NC99_06220</name>
</gene>
<evidence type="ECO:0000313" key="3">
    <source>
        <dbReference type="EMBL" id="KOH46483.1"/>
    </source>
</evidence>
<organism evidence="3 4">
    <name type="scientific">Sunxiuqinia dokdonensis</name>
    <dbReference type="NCBI Taxonomy" id="1409788"/>
    <lineage>
        <taxon>Bacteria</taxon>
        <taxon>Pseudomonadati</taxon>
        <taxon>Bacteroidota</taxon>
        <taxon>Bacteroidia</taxon>
        <taxon>Marinilabiliales</taxon>
        <taxon>Prolixibacteraceae</taxon>
        <taxon>Sunxiuqinia</taxon>
    </lineage>
</organism>
<comment type="caution">
    <text evidence="3">The sequence shown here is derived from an EMBL/GenBank/DDBJ whole genome shotgun (WGS) entry which is preliminary data.</text>
</comment>
<dbReference type="Pfam" id="PF18962">
    <property type="entry name" value="Por_Secre_tail"/>
    <property type="match status" value="1"/>
</dbReference>
<keyword evidence="4" id="KW-1185">Reference proteome</keyword>
<sequence>MKQALLYFTFSAFLLLFANVRAQEVSIPDQEDYQIEKIYPNPAKEYVFVDIFSKKYALVQFELIDILGNTVKKWEKMELTPGIQKIRLELQRFNAGFYLLKADNDGQVIIKRIRKL</sequence>
<feature type="signal peptide" evidence="1">
    <location>
        <begin position="1"/>
        <end position="22"/>
    </location>
</feature>
<evidence type="ECO:0000259" key="2">
    <source>
        <dbReference type="Pfam" id="PF18962"/>
    </source>
</evidence>
<name>A0A0L8VDP6_9BACT</name>
<accession>A0A0L8VDP6</accession>
<dbReference type="RefSeq" id="WP_157624394.1">
    <property type="nucleotide sequence ID" value="NZ_LGIA01000025.1"/>
</dbReference>
<proteinExistence type="predicted"/>
<feature type="chain" id="PRO_5005591785" description="Secretion system C-terminal sorting domain-containing protein" evidence="1">
    <location>
        <begin position="23"/>
        <end position="116"/>
    </location>
</feature>
<dbReference type="OrthoDB" id="1122199at2"/>
<dbReference type="AlphaFoldDB" id="A0A0L8VDP6"/>
<dbReference type="NCBIfam" id="TIGR04183">
    <property type="entry name" value="Por_Secre_tail"/>
    <property type="match status" value="1"/>
</dbReference>
<keyword evidence="1" id="KW-0732">Signal</keyword>
<dbReference type="InterPro" id="IPR026444">
    <property type="entry name" value="Secre_tail"/>
</dbReference>
<dbReference type="EMBL" id="LGIA01000025">
    <property type="protein sequence ID" value="KOH46483.1"/>
    <property type="molecule type" value="Genomic_DNA"/>
</dbReference>
<dbReference type="Proteomes" id="UP000036958">
    <property type="component" value="Unassembled WGS sequence"/>
</dbReference>
<evidence type="ECO:0000313" key="4">
    <source>
        <dbReference type="Proteomes" id="UP000036958"/>
    </source>
</evidence>
<evidence type="ECO:0000256" key="1">
    <source>
        <dbReference type="SAM" id="SignalP"/>
    </source>
</evidence>